<evidence type="ECO:0000313" key="1">
    <source>
        <dbReference type="EMBL" id="KAJ9127035.1"/>
    </source>
</evidence>
<keyword evidence="2" id="KW-1185">Reference proteome</keyword>
<organism evidence="1 2">
    <name type="scientific">Naganishia onofrii</name>
    <dbReference type="NCBI Taxonomy" id="1851511"/>
    <lineage>
        <taxon>Eukaryota</taxon>
        <taxon>Fungi</taxon>
        <taxon>Dikarya</taxon>
        <taxon>Basidiomycota</taxon>
        <taxon>Agaricomycotina</taxon>
        <taxon>Tremellomycetes</taxon>
        <taxon>Filobasidiales</taxon>
        <taxon>Filobasidiaceae</taxon>
        <taxon>Naganishia</taxon>
    </lineage>
</organism>
<proteinExistence type="predicted"/>
<accession>A0ACC2XUJ9</accession>
<reference evidence="1" key="1">
    <citation type="submission" date="2023-04" db="EMBL/GenBank/DDBJ databases">
        <title>Draft Genome sequencing of Naganishia species isolated from polar environments using Oxford Nanopore Technology.</title>
        <authorList>
            <person name="Leo P."/>
            <person name="Venkateswaran K."/>
        </authorList>
    </citation>
    <scope>NUCLEOTIDE SEQUENCE</scope>
    <source>
        <strain evidence="1">DBVPG 5303</strain>
    </source>
</reference>
<evidence type="ECO:0000313" key="2">
    <source>
        <dbReference type="Proteomes" id="UP001234202"/>
    </source>
</evidence>
<protein>
    <submittedName>
        <fullName evidence="1">Uncharacterized protein</fullName>
    </submittedName>
</protein>
<name>A0ACC2XUJ9_9TREE</name>
<sequence>MEPPASKLAEHLAQYRYNAVDRNVRRSSTPLAAISPKREEDDITQSSTPKRKRDDDSLAEGSPSTPRSVTPKTKKNRVYAGPETYAHLKAVPDLLQPGLSQAELSVKEMRRGSVELVQKILEHQPRVVCFVGKKIWDEFEFVIKKTAKPAKSPWTDLGMTTKQGKFSKQIEHFAALRRMSDLVQGDQVDYDIFKEVDPDGVAETVALIPD</sequence>
<dbReference type="Proteomes" id="UP001234202">
    <property type="component" value="Unassembled WGS sequence"/>
</dbReference>
<dbReference type="EMBL" id="JASBWV010000003">
    <property type="protein sequence ID" value="KAJ9127035.1"/>
    <property type="molecule type" value="Genomic_DNA"/>
</dbReference>
<gene>
    <name evidence="1" type="ORF">QFC24_001266</name>
</gene>
<comment type="caution">
    <text evidence="1">The sequence shown here is derived from an EMBL/GenBank/DDBJ whole genome shotgun (WGS) entry which is preliminary data.</text>
</comment>